<gene>
    <name evidence="2" type="ORF">LSH36_1522g00014</name>
</gene>
<feature type="chain" id="PRO_5042073270" evidence="1">
    <location>
        <begin position="29"/>
        <end position="93"/>
    </location>
</feature>
<protein>
    <submittedName>
        <fullName evidence="2">Uncharacterized protein</fullName>
    </submittedName>
</protein>
<keyword evidence="3" id="KW-1185">Reference proteome</keyword>
<keyword evidence="1" id="KW-0732">Signal</keyword>
<comment type="caution">
    <text evidence="2">The sequence shown here is derived from an EMBL/GenBank/DDBJ whole genome shotgun (WGS) entry which is preliminary data.</text>
</comment>
<dbReference type="AlphaFoldDB" id="A0AAD9ISU4"/>
<proteinExistence type="predicted"/>
<sequence length="93" mass="10650">MAVRLPPPPLILLCSIVIIAVLFQETDAWGRFRLQHVVSTPRIHLPRIRLPRIRLPIIRLPGIFLPGVSLPRIRSSKGRILLHIRVSLVMLMK</sequence>
<name>A0AAD9ISU4_9ANNE</name>
<evidence type="ECO:0000256" key="1">
    <source>
        <dbReference type="SAM" id="SignalP"/>
    </source>
</evidence>
<dbReference type="Proteomes" id="UP001208570">
    <property type="component" value="Unassembled WGS sequence"/>
</dbReference>
<organism evidence="2 3">
    <name type="scientific">Paralvinella palmiformis</name>
    <dbReference type="NCBI Taxonomy" id="53620"/>
    <lineage>
        <taxon>Eukaryota</taxon>
        <taxon>Metazoa</taxon>
        <taxon>Spiralia</taxon>
        <taxon>Lophotrochozoa</taxon>
        <taxon>Annelida</taxon>
        <taxon>Polychaeta</taxon>
        <taxon>Sedentaria</taxon>
        <taxon>Canalipalpata</taxon>
        <taxon>Terebellida</taxon>
        <taxon>Terebelliformia</taxon>
        <taxon>Alvinellidae</taxon>
        <taxon>Paralvinella</taxon>
    </lineage>
</organism>
<reference evidence="2" key="1">
    <citation type="journal article" date="2023" name="Mol. Biol. Evol.">
        <title>Third-Generation Sequencing Reveals the Adaptive Role of the Epigenome in Three Deep-Sea Polychaetes.</title>
        <authorList>
            <person name="Perez M."/>
            <person name="Aroh O."/>
            <person name="Sun Y."/>
            <person name="Lan Y."/>
            <person name="Juniper S.K."/>
            <person name="Young C.R."/>
            <person name="Angers B."/>
            <person name="Qian P.Y."/>
        </authorList>
    </citation>
    <scope>NUCLEOTIDE SEQUENCE</scope>
    <source>
        <strain evidence="2">P08H-3</strain>
    </source>
</reference>
<dbReference type="EMBL" id="JAODUP010001521">
    <property type="protein sequence ID" value="KAK2139986.1"/>
    <property type="molecule type" value="Genomic_DNA"/>
</dbReference>
<evidence type="ECO:0000313" key="2">
    <source>
        <dbReference type="EMBL" id="KAK2139986.1"/>
    </source>
</evidence>
<accession>A0AAD9ISU4</accession>
<evidence type="ECO:0000313" key="3">
    <source>
        <dbReference type="Proteomes" id="UP001208570"/>
    </source>
</evidence>
<feature type="signal peptide" evidence="1">
    <location>
        <begin position="1"/>
        <end position="28"/>
    </location>
</feature>